<organism evidence="2 3">
    <name type="scientific">Setaria viridis</name>
    <name type="common">Green bristlegrass</name>
    <name type="synonym">Setaria italica subsp. viridis</name>
    <dbReference type="NCBI Taxonomy" id="4556"/>
    <lineage>
        <taxon>Eukaryota</taxon>
        <taxon>Viridiplantae</taxon>
        <taxon>Streptophyta</taxon>
        <taxon>Embryophyta</taxon>
        <taxon>Tracheophyta</taxon>
        <taxon>Spermatophyta</taxon>
        <taxon>Magnoliopsida</taxon>
        <taxon>Liliopsida</taxon>
        <taxon>Poales</taxon>
        <taxon>Poaceae</taxon>
        <taxon>PACMAD clade</taxon>
        <taxon>Panicoideae</taxon>
        <taxon>Panicodae</taxon>
        <taxon>Paniceae</taxon>
        <taxon>Cenchrinae</taxon>
        <taxon>Setaria</taxon>
    </lineage>
</organism>
<evidence type="ECO:0000313" key="3">
    <source>
        <dbReference type="Proteomes" id="UP000298652"/>
    </source>
</evidence>
<dbReference type="AlphaFoldDB" id="A0A4U6UJ95"/>
<protein>
    <recommendedName>
        <fullName evidence="4">Secreted protein</fullName>
    </recommendedName>
</protein>
<dbReference type="Proteomes" id="UP000298652">
    <property type="component" value="Chromosome 5"/>
</dbReference>
<keyword evidence="3" id="KW-1185">Reference proteome</keyword>
<sequence>MYRRASQGWAADSEMCAIFFLLHVMRWALSEVIGPTKLDVLYGLARTTISLILAPSLSHTQIVTCKGTHLRSTVTGPVYFSFC</sequence>
<name>A0A4U6UJ95_SETVI</name>
<reference evidence="2" key="1">
    <citation type="submission" date="2019-03" db="EMBL/GenBank/DDBJ databases">
        <title>WGS assembly of Setaria viridis.</title>
        <authorList>
            <person name="Huang P."/>
            <person name="Jenkins J."/>
            <person name="Grimwood J."/>
            <person name="Barry K."/>
            <person name="Healey A."/>
            <person name="Mamidi S."/>
            <person name="Sreedasyam A."/>
            <person name="Shu S."/>
            <person name="Feldman M."/>
            <person name="Wu J."/>
            <person name="Yu Y."/>
            <person name="Chen C."/>
            <person name="Johnson J."/>
            <person name="Rokhsar D."/>
            <person name="Baxter I."/>
            <person name="Schmutz J."/>
            <person name="Brutnell T."/>
            <person name="Kellogg E."/>
        </authorList>
    </citation>
    <scope>NUCLEOTIDE SEQUENCE [LARGE SCALE GENOMIC DNA]</scope>
</reference>
<accession>A0A4U6UJ95</accession>
<dbReference type="EMBL" id="CM016556">
    <property type="protein sequence ID" value="TKW14834.1"/>
    <property type="molecule type" value="Genomic_DNA"/>
</dbReference>
<feature type="signal peptide" evidence="1">
    <location>
        <begin position="1"/>
        <end position="30"/>
    </location>
</feature>
<gene>
    <name evidence="2" type="ORF">SEVIR_5G193766v2</name>
</gene>
<dbReference type="Gramene" id="TKW14834">
    <property type="protein sequence ID" value="TKW14834"/>
    <property type="gene ID" value="SEVIR_5G193766v2"/>
</dbReference>
<proteinExistence type="predicted"/>
<evidence type="ECO:0008006" key="4">
    <source>
        <dbReference type="Google" id="ProtNLM"/>
    </source>
</evidence>
<feature type="chain" id="PRO_5020477364" description="Secreted protein" evidence="1">
    <location>
        <begin position="31"/>
        <end position="83"/>
    </location>
</feature>
<evidence type="ECO:0000313" key="2">
    <source>
        <dbReference type="EMBL" id="TKW14834.1"/>
    </source>
</evidence>
<keyword evidence="1" id="KW-0732">Signal</keyword>
<evidence type="ECO:0000256" key="1">
    <source>
        <dbReference type="SAM" id="SignalP"/>
    </source>
</evidence>